<dbReference type="InterPro" id="IPR002477">
    <property type="entry name" value="Peptidoglycan-bd-like"/>
</dbReference>
<dbReference type="Pfam" id="PF08238">
    <property type="entry name" value="Sel1"/>
    <property type="match status" value="4"/>
</dbReference>
<evidence type="ECO:0000259" key="3">
    <source>
        <dbReference type="Pfam" id="PF01471"/>
    </source>
</evidence>
<feature type="region of interest" description="Disordered" evidence="2">
    <location>
        <begin position="525"/>
        <end position="663"/>
    </location>
</feature>
<evidence type="ECO:0000313" key="4">
    <source>
        <dbReference type="EMBL" id="QBK29442.1"/>
    </source>
</evidence>
<dbReference type="PANTHER" id="PTHR43628">
    <property type="entry name" value="ACTIVATOR OF C KINASE PROTEIN 1-RELATED"/>
    <property type="match status" value="1"/>
</dbReference>
<name>A0A4P6UWH9_9HYPH</name>
<dbReference type="InterPro" id="IPR006597">
    <property type="entry name" value="Sel1-like"/>
</dbReference>
<dbReference type="GeneID" id="90766021"/>
<protein>
    <recommendedName>
        <fullName evidence="3">Peptidoglycan binding-like domain-containing protein</fullName>
    </recommendedName>
</protein>
<feature type="compositionally biased region" description="Basic and acidic residues" evidence="2">
    <location>
        <begin position="51"/>
        <end position="72"/>
    </location>
</feature>
<feature type="coiled-coil region" evidence="1">
    <location>
        <begin position="251"/>
        <end position="278"/>
    </location>
</feature>
<dbReference type="KEGG" id="rpod:E0E05_01825"/>
<evidence type="ECO:0000256" key="1">
    <source>
        <dbReference type="SAM" id="Coils"/>
    </source>
</evidence>
<evidence type="ECO:0000256" key="2">
    <source>
        <dbReference type="SAM" id="MobiDB-lite"/>
    </source>
</evidence>
<dbReference type="InterPro" id="IPR052945">
    <property type="entry name" value="Mitotic_Regulator"/>
</dbReference>
<proteinExistence type="predicted"/>
<accession>A0A4P6UWH9</accession>
<sequence length="1160" mass="123404">MRERFDTANTLERLQEALTTLERRVEGSARQPRHGRQGAQGDLAAIRARQSRIDEDRSGRRRAPQERSRAEQLQREIGRLREDVGRQIKSSTGGFDALRDEIRSMRGAGDGRRDQARATRSGTADLAGLRGDIEQLKSEVAALAREDTVRELTDRWSVIEREIADLPHSLASREDMTGLSGRLDEMHRAIGDLPRSSQLDTLDAHLHTLASAVEQVARHSTQASPAALDEIDARLDEISRAIASIPTVRSAAAGEDTLERVEARITALANQVDQYAHALSATDYDAHFEELAARIDGLRLSVAPGTVSGEAMDALNARIDQIAEALHTLSRADTLSGDQSHFVTAELEDRLDAIDAQLRQTTALTERSVEDVMRSVDDRMAEIARRIDRSEQDRADVPSIAQLEHRLDEITAMLSSGAGAQAPVDMSSLEAQIAELSASLSPDRTMPFDEQTIWSAARTAAEEVAARVGTGADSLPDTLGHLTDDLRALETLARDTDSRNAKTFEAIHDTLLQVVDHLASLEQKVNGEPGTRAAPMPAADQTMPAMAQPASPAPPARDEPLRIDEAPPLAADFDDRPMAEPNLRGDLSPAEAAAEAALFALSEDGQTRAAPEGGEREPRSFLKSMTDRLPLGRGRSAGDDAGADRADIDDDGPSVIDDQPIEPVGDQMALADIMARVRAERSAGGSPAEGSRPAQTPVAEAGKADFIAAARRAAQAAAADASISAKGGKNDKSGVAGSIGGLVSQRRKPILMAAGAILLALMAVPLVRGMMAPEPRNVAVETTPPAAVAQSEPQTESEIATAEPAEATPQEPVRDVTTEAGAVTAESRNAGEAVTQAPAPVETAQAETAGTDAASDDLADVQTIGFDDIPEQIGPIALRQAAIGGDAKALHVIGDRIAMGAESDPDALAEAFDWYERAAELGYAPAQYRLGNFHEKGFGTERDIAAAKTWYQLAAEQGNASAMHNLAVLFASGADGAPDFDSAARWFLRAAELGVRDSQFNLGILSAKGQGMPQDLGESYKWFALAAQSGDEDAASKRDDIANVLRPDQLEQARGATALWKPKPVDQEVNVVSVPEAWQTDGQRTAAAEPLSGEDMKRAIANIQAILNDQGYDAGPVDGIMGGKTREAIIAFQRDNGLEATGNVDQALVEKLLTLANGEG</sequence>
<feature type="compositionally biased region" description="Basic and acidic residues" evidence="2">
    <location>
        <begin position="636"/>
        <end position="646"/>
    </location>
</feature>
<dbReference type="InterPro" id="IPR036366">
    <property type="entry name" value="PGBDSf"/>
</dbReference>
<feature type="compositionally biased region" description="Basic and acidic residues" evidence="2">
    <location>
        <begin position="556"/>
        <end position="565"/>
    </location>
</feature>
<keyword evidence="5" id="KW-1185">Reference proteome</keyword>
<dbReference type="Gene3D" id="1.10.101.10">
    <property type="entry name" value="PGBD-like superfamily/PGBD"/>
    <property type="match status" value="1"/>
</dbReference>
<dbReference type="OrthoDB" id="5295703at2"/>
<dbReference type="AlphaFoldDB" id="A0A4P6UWH9"/>
<gene>
    <name evidence="4" type="ORF">E0E05_01825</name>
</gene>
<dbReference type="InterPro" id="IPR036365">
    <property type="entry name" value="PGBD-like_sf"/>
</dbReference>
<dbReference type="Proteomes" id="UP000293719">
    <property type="component" value="Chromosome"/>
</dbReference>
<dbReference type="EMBL" id="CP036532">
    <property type="protein sequence ID" value="QBK29442.1"/>
    <property type="molecule type" value="Genomic_DNA"/>
</dbReference>
<dbReference type="Gene3D" id="1.25.40.10">
    <property type="entry name" value="Tetratricopeptide repeat domain"/>
    <property type="match status" value="1"/>
</dbReference>
<keyword evidence="1" id="KW-0175">Coiled coil</keyword>
<feature type="region of interest" description="Disordered" evidence="2">
    <location>
        <begin position="24"/>
        <end position="72"/>
    </location>
</feature>
<feature type="domain" description="Peptidoglycan binding-like" evidence="3">
    <location>
        <begin position="1100"/>
        <end position="1152"/>
    </location>
</feature>
<feature type="region of interest" description="Disordered" evidence="2">
    <location>
        <begin position="782"/>
        <end position="816"/>
    </location>
</feature>
<dbReference type="SUPFAM" id="SSF47090">
    <property type="entry name" value="PGBD-like"/>
    <property type="match status" value="1"/>
</dbReference>
<dbReference type="InterPro" id="IPR011990">
    <property type="entry name" value="TPR-like_helical_dom_sf"/>
</dbReference>
<dbReference type="SUPFAM" id="SSF81901">
    <property type="entry name" value="HCP-like"/>
    <property type="match status" value="1"/>
</dbReference>
<feature type="compositionally biased region" description="Low complexity" evidence="2">
    <location>
        <begin position="796"/>
        <end position="811"/>
    </location>
</feature>
<reference evidence="4 5" key="1">
    <citation type="journal article" date="2017" name="Int. J. Syst. Evol. Microbiol.">
        <title>Roseitalea porphyridii gen. nov., sp. nov., isolated from a red alga, and reclassification of Hoeflea suaedae Chung et al. 2013 as Pseudohoeflea suaedae gen. nov., comb. nov.</title>
        <authorList>
            <person name="Hyeon J.W."/>
            <person name="Jeong S.E."/>
            <person name="Baek K."/>
            <person name="Jeon C.O."/>
        </authorList>
    </citation>
    <scope>NUCLEOTIDE SEQUENCE [LARGE SCALE GENOMIC DNA]</scope>
    <source>
        <strain evidence="4 5">MA7-20</strain>
    </source>
</reference>
<dbReference type="SMART" id="SM00671">
    <property type="entry name" value="SEL1"/>
    <property type="match status" value="4"/>
</dbReference>
<feature type="compositionally biased region" description="Low complexity" evidence="2">
    <location>
        <begin position="590"/>
        <end position="601"/>
    </location>
</feature>
<organism evidence="4 5">
    <name type="scientific">Roseitalea porphyridii</name>
    <dbReference type="NCBI Taxonomy" id="1852022"/>
    <lineage>
        <taxon>Bacteria</taxon>
        <taxon>Pseudomonadati</taxon>
        <taxon>Pseudomonadota</taxon>
        <taxon>Alphaproteobacteria</taxon>
        <taxon>Hyphomicrobiales</taxon>
        <taxon>Ahrensiaceae</taxon>
        <taxon>Roseitalea</taxon>
    </lineage>
</organism>
<evidence type="ECO:0000313" key="5">
    <source>
        <dbReference type="Proteomes" id="UP000293719"/>
    </source>
</evidence>
<dbReference type="Pfam" id="PF01471">
    <property type="entry name" value="PG_binding_1"/>
    <property type="match status" value="1"/>
</dbReference>
<dbReference type="Gene3D" id="1.10.287.1490">
    <property type="match status" value="1"/>
</dbReference>
<dbReference type="PANTHER" id="PTHR43628:SF1">
    <property type="entry name" value="CHITIN SYNTHASE REGULATORY FACTOR 2-RELATED"/>
    <property type="match status" value="1"/>
</dbReference>
<dbReference type="RefSeq" id="WP_131615144.1">
    <property type="nucleotide sequence ID" value="NZ_CP036532.1"/>
</dbReference>